<dbReference type="Pfam" id="PF00419">
    <property type="entry name" value="Fimbrial"/>
    <property type="match status" value="1"/>
</dbReference>
<dbReference type="EMBL" id="JAUSSK010000004">
    <property type="protein sequence ID" value="MDQ0010741.1"/>
    <property type="molecule type" value="Genomic_DNA"/>
</dbReference>
<dbReference type="PANTHER" id="PTHR33420">
    <property type="entry name" value="FIMBRIAL SUBUNIT ELFA-RELATED"/>
    <property type="match status" value="1"/>
</dbReference>
<sequence length="172" mass="17793">MNKTRMLARECLLTATALAMSTAAVVHADDRLDFEVQGAVTPSCGLALSRVRIDLDTVAASELGAVGDGSRWRGTSFTGVDCVGATKASVTMRAAAHPADPRYIAPVGGAQGVAIEMRTADGQPLPPDGSSPVEFSWAGGIPALAFQARYVRVGPLKAGDAVATALVQIQWE</sequence>
<evidence type="ECO:0000256" key="2">
    <source>
        <dbReference type="ARBA" id="ARBA00006671"/>
    </source>
</evidence>
<dbReference type="InterPro" id="IPR050263">
    <property type="entry name" value="Bact_Fimbrial_Adh_Pro"/>
</dbReference>
<feature type="domain" description="Fimbrial-type adhesion" evidence="5">
    <location>
        <begin position="39"/>
        <end position="170"/>
    </location>
</feature>
<comment type="similarity">
    <text evidence="2">Belongs to the fimbrial protein family.</text>
</comment>
<comment type="caution">
    <text evidence="6">The sequence shown here is derived from an EMBL/GenBank/DDBJ whole genome shotgun (WGS) entry which is preliminary data.</text>
</comment>
<dbReference type="RefSeq" id="WP_306850844.1">
    <property type="nucleotide sequence ID" value="NZ_JAUSSK010000004.1"/>
</dbReference>
<evidence type="ECO:0000256" key="3">
    <source>
        <dbReference type="ARBA" id="ARBA00023263"/>
    </source>
</evidence>
<keyword evidence="3" id="KW-0281">Fimbrium</keyword>
<keyword evidence="7" id="KW-1185">Reference proteome</keyword>
<dbReference type="Gene3D" id="2.60.40.1090">
    <property type="entry name" value="Fimbrial-type adhesion domain"/>
    <property type="match status" value="1"/>
</dbReference>
<reference evidence="6 7" key="1">
    <citation type="submission" date="2023-07" db="EMBL/GenBank/DDBJ databases">
        <title>Sorghum-associated microbial communities from plants grown in Nebraska, USA.</title>
        <authorList>
            <person name="Schachtman D."/>
        </authorList>
    </citation>
    <scope>NUCLEOTIDE SEQUENCE [LARGE SCALE GENOMIC DNA]</scope>
    <source>
        <strain evidence="6 7">CC60</strain>
    </source>
</reference>
<evidence type="ECO:0000256" key="4">
    <source>
        <dbReference type="SAM" id="SignalP"/>
    </source>
</evidence>
<dbReference type="InterPro" id="IPR008966">
    <property type="entry name" value="Adhesion_dom_sf"/>
</dbReference>
<protein>
    <submittedName>
        <fullName evidence="6">Type 1 fimbria pilin</fullName>
    </submittedName>
</protein>
<name>A0ABT9T0E9_9GAMM</name>
<keyword evidence="4" id="KW-0732">Signal</keyword>
<dbReference type="InterPro" id="IPR036937">
    <property type="entry name" value="Adhesion_dom_fimbrial_sf"/>
</dbReference>
<proteinExistence type="inferred from homology"/>
<evidence type="ECO:0000313" key="6">
    <source>
        <dbReference type="EMBL" id="MDQ0010741.1"/>
    </source>
</evidence>
<feature type="signal peptide" evidence="4">
    <location>
        <begin position="1"/>
        <end position="28"/>
    </location>
</feature>
<dbReference type="InterPro" id="IPR000259">
    <property type="entry name" value="Adhesion_dom_fimbrial"/>
</dbReference>
<organism evidence="6 7">
    <name type="scientific">Luteibacter jiangsuensis</name>
    <dbReference type="NCBI Taxonomy" id="637577"/>
    <lineage>
        <taxon>Bacteria</taxon>
        <taxon>Pseudomonadati</taxon>
        <taxon>Pseudomonadota</taxon>
        <taxon>Gammaproteobacteria</taxon>
        <taxon>Lysobacterales</taxon>
        <taxon>Rhodanobacteraceae</taxon>
        <taxon>Luteibacter</taxon>
    </lineage>
</organism>
<accession>A0ABT9T0E9</accession>
<evidence type="ECO:0000259" key="5">
    <source>
        <dbReference type="Pfam" id="PF00419"/>
    </source>
</evidence>
<evidence type="ECO:0000256" key="1">
    <source>
        <dbReference type="ARBA" id="ARBA00004561"/>
    </source>
</evidence>
<dbReference type="PANTHER" id="PTHR33420:SF14">
    <property type="entry name" value="TYPE 1 FIMBRIN D-MANNOSE SPECIFIC ADHESIN"/>
    <property type="match status" value="1"/>
</dbReference>
<comment type="subcellular location">
    <subcellularLocation>
        <location evidence="1">Fimbrium</location>
    </subcellularLocation>
</comment>
<feature type="chain" id="PRO_5046588500" evidence="4">
    <location>
        <begin position="29"/>
        <end position="172"/>
    </location>
</feature>
<gene>
    <name evidence="6" type="ORF">J2T07_002947</name>
</gene>
<evidence type="ECO:0000313" key="7">
    <source>
        <dbReference type="Proteomes" id="UP001237737"/>
    </source>
</evidence>
<dbReference type="Proteomes" id="UP001237737">
    <property type="component" value="Unassembled WGS sequence"/>
</dbReference>
<dbReference type="SUPFAM" id="SSF49401">
    <property type="entry name" value="Bacterial adhesins"/>
    <property type="match status" value="1"/>
</dbReference>